<accession>A0A6A6Y1Z1</accession>
<keyword evidence="2" id="KW-0479">Metal-binding</keyword>
<dbReference type="RefSeq" id="XP_033568791.1">
    <property type="nucleotide sequence ID" value="XM_033717222.1"/>
</dbReference>
<comment type="subcellular location">
    <subcellularLocation>
        <location evidence="1">Nucleus</location>
    </subcellularLocation>
</comment>
<dbReference type="Pfam" id="PF00172">
    <property type="entry name" value="Zn_clus"/>
    <property type="match status" value="1"/>
</dbReference>
<keyword evidence="3" id="KW-0805">Transcription regulation</keyword>
<dbReference type="OrthoDB" id="3862662at2759"/>
<keyword evidence="4" id="KW-0804">Transcription</keyword>
<reference evidence="9" key="2">
    <citation type="submission" date="2020-04" db="EMBL/GenBank/DDBJ databases">
        <authorList>
            <consortium name="NCBI Genome Project"/>
        </authorList>
    </citation>
    <scope>NUCLEOTIDE SEQUENCE</scope>
    <source>
        <strain evidence="9">CBS 304.34</strain>
    </source>
</reference>
<dbReference type="InterPro" id="IPR050815">
    <property type="entry name" value="TF_fung"/>
</dbReference>
<proteinExistence type="predicted"/>
<dbReference type="PROSITE" id="PS50048">
    <property type="entry name" value="ZN2_CY6_FUNGAL_2"/>
    <property type="match status" value="1"/>
</dbReference>
<dbReference type="EMBL" id="MU003727">
    <property type="protein sequence ID" value="KAF2801827.1"/>
    <property type="molecule type" value="Genomic_DNA"/>
</dbReference>
<evidence type="ECO:0000313" key="9">
    <source>
        <dbReference type="RefSeq" id="XP_033568791.1"/>
    </source>
</evidence>
<dbReference type="CDD" id="cd12148">
    <property type="entry name" value="fungal_TF_MHR"/>
    <property type="match status" value="1"/>
</dbReference>
<dbReference type="GO" id="GO:0005634">
    <property type="term" value="C:nucleus"/>
    <property type="evidence" value="ECO:0007669"/>
    <property type="project" value="UniProtKB-SubCell"/>
</dbReference>
<dbReference type="CDD" id="cd00067">
    <property type="entry name" value="GAL4"/>
    <property type="match status" value="1"/>
</dbReference>
<dbReference type="GO" id="GO:0003677">
    <property type="term" value="F:DNA binding"/>
    <property type="evidence" value="ECO:0007669"/>
    <property type="project" value="InterPro"/>
</dbReference>
<reference evidence="9" key="3">
    <citation type="submission" date="2025-04" db="UniProtKB">
        <authorList>
            <consortium name="RefSeq"/>
        </authorList>
    </citation>
    <scope>IDENTIFICATION</scope>
    <source>
        <strain evidence="9">CBS 304.34</strain>
    </source>
</reference>
<dbReference type="GeneID" id="54458115"/>
<keyword evidence="5" id="KW-0539">Nucleus</keyword>
<evidence type="ECO:0000313" key="8">
    <source>
        <dbReference type="Proteomes" id="UP000504636"/>
    </source>
</evidence>
<evidence type="ECO:0000259" key="6">
    <source>
        <dbReference type="PROSITE" id="PS50048"/>
    </source>
</evidence>
<name>A0A6A6Y1Z1_9PEZI</name>
<evidence type="ECO:0000256" key="5">
    <source>
        <dbReference type="ARBA" id="ARBA00023242"/>
    </source>
</evidence>
<dbReference type="InterPro" id="IPR001138">
    <property type="entry name" value="Zn2Cys6_DnaBD"/>
</dbReference>
<reference evidence="7 9" key="1">
    <citation type="journal article" date="2020" name="Stud. Mycol.">
        <title>101 Dothideomycetes genomes: a test case for predicting lifestyles and emergence of pathogens.</title>
        <authorList>
            <person name="Haridas S."/>
            <person name="Albert R."/>
            <person name="Binder M."/>
            <person name="Bloem J."/>
            <person name="Labutti K."/>
            <person name="Salamov A."/>
            <person name="Andreopoulos B."/>
            <person name="Baker S."/>
            <person name="Barry K."/>
            <person name="Bills G."/>
            <person name="Bluhm B."/>
            <person name="Cannon C."/>
            <person name="Castanera R."/>
            <person name="Culley D."/>
            <person name="Daum C."/>
            <person name="Ezra D."/>
            <person name="Gonzalez J."/>
            <person name="Henrissat B."/>
            <person name="Kuo A."/>
            <person name="Liang C."/>
            <person name="Lipzen A."/>
            <person name="Lutzoni F."/>
            <person name="Magnuson J."/>
            <person name="Mondo S."/>
            <person name="Nolan M."/>
            <person name="Ohm R."/>
            <person name="Pangilinan J."/>
            <person name="Park H.-J."/>
            <person name="Ramirez L."/>
            <person name="Alfaro M."/>
            <person name="Sun H."/>
            <person name="Tritt A."/>
            <person name="Yoshinaga Y."/>
            <person name="Zwiers L.-H."/>
            <person name="Turgeon B."/>
            <person name="Goodwin S."/>
            <person name="Spatafora J."/>
            <person name="Crous P."/>
            <person name="Grigoriev I."/>
        </authorList>
    </citation>
    <scope>NUCLEOTIDE SEQUENCE</scope>
    <source>
        <strain evidence="7 9">CBS 304.34</strain>
    </source>
</reference>
<dbReference type="PROSITE" id="PS00463">
    <property type="entry name" value="ZN2_CY6_FUNGAL_1"/>
    <property type="match status" value="1"/>
</dbReference>
<keyword evidence="8" id="KW-1185">Reference proteome</keyword>
<evidence type="ECO:0000256" key="3">
    <source>
        <dbReference type="ARBA" id="ARBA00023015"/>
    </source>
</evidence>
<sequence>MRTPNSESSLDQAQQVCTSCKARKRKCDKALPRCSQCTKRNLTCEYSTLEQSRNSASVPDRPWHGIHADEDRADAQSLDFPTMLFLDPGILQHGQVDISCVAPPVPAHILQLLGDIDEIRATASKFFEHIHMWMPFISKKRFHELHLRSFQSQPDIALLLVSLKLITTLPPVSPRNPRTPLYYTAKHFYLEVEGSSIFSIPILQAGILIALYELGQAIYPAAYLSIGACARYAHAHGINVGGTLNTRRAVTLIEVEERRRVWWAIVILDRFVNVGCPGRPFATADPSLDDFLPADDAVWDQGIVRSDDSFRLSSPMTAHMSKFALLCQAARLLGQVLRHVSSESAFQDDVWMQLDRTLHSMLAASHDMDEPDYDQITFIYSALVALYMPSFYAADDTDRSQRARVVIRQINETVSRNLVRQRCFIGRDPEAISPWGLFFAYHLCGAHIRYGRGIPELVKILRETFTGIDARWNAAGVYLQLLEAREVMSQS</sequence>
<evidence type="ECO:0000256" key="2">
    <source>
        <dbReference type="ARBA" id="ARBA00022723"/>
    </source>
</evidence>
<dbReference type="PANTHER" id="PTHR47338">
    <property type="entry name" value="ZN(II)2CYS6 TRANSCRIPTION FACTOR (EUROFUNG)-RELATED"/>
    <property type="match status" value="1"/>
</dbReference>
<protein>
    <submittedName>
        <fullName evidence="7 9">Fungal-specific transcription factor</fullName>
    </submittedName>
</protein>
<dbReference type="InterPro" id="IPR036864">
    <property type="entry name" value="Zn2-C6_fun-type_DNA-bd_sf"/>
</dbReference>
<dbReference type="Proteomes" id="UP000504636">
    <property type="component" value="Unplaced"/>
</dbReference>
<dbReference type="Gene3D" id="4.10.240.10">
    <property type="entry name" value="Zn(2)-C6 fungal-type DNA-binding domain"/>
    <property type="match status" value="1"/>
</dbReference>
<dbReference type="Pfam" id="PF04082">
    <property type="entry name" value="Fungal_trans"/>
    <property type="match status" value="1"/>
</dbReference>
<feature type="domain" description="Zn(2)-C6 fungal-type" evidence="6">
    <location>
        <begin position="16"/>
        <end position="46"/>
    </location>
</feature>
<dbReference type="GO" id="GO:0006351">
    <property type="term" value="P:DNA-templated transcription"/>
    <property type="evidence" value="ECO:0007669"/>
    <property type="project" value="InterPro"/>
</dbReference>
<dbReference type="GO" id="GO:0008270">
    <property type="term" value="F:zinc ion binding"/>
    <property type="evidence" value="ECO:0007669"/>
    <property type="project" value="InterPro"/>
</dbReference>
<gene>
    <name evidence="7 9" type="ORF">BDZ99DRAFT_429360</name>
</gene>
<dbReference type="PANTHER" id="PTHR47338:SF20">
    <property type="entry name" value="ZN(II)2CYS6 TRANSCRIPTION FACTOR (EUROFUNG)"/>
    <property type="match status" value="1"/>
</dbReference>
<dbReference type="SMART" id="SM00066">
    <property type="entry name" value="GAL4"/>
    <property type="match status" value="1"/>
</dbReference>
<organism evidence="7">
    <name type="scientific">Mytilinidion resinicola</name>
    <dbReference type="NCBI Taxonomy" id="574789"/>
    <lineage>
        <taxon>Eukaryota</taxon>
        <taxon>Fungi</taxon>
        <taxon>Dikarya</taxon>
        <taxon>Ascomycota</taxon>
        <taxon>Pezizomycotina</taxon>
        <taxon>Dothideomycetes</taxon>
        <taxon>Pleosporomycetidae</taxon>
        <taxon>Mytilinidiales</taxon>
        <taxon>Mytilinidiaceae</taxon>
        <taxon>Mytilinidion</taxon>
    </lineage>
</organism>
<evidence type="ECO:0000256" key="4">
    <source>
        <dbReference type="ARBA" id="ARBA00023163"/>
    </source>
</evidence>
<evidence type="ECO:0000313" key="7">
    <source>
        <dbReference type="EMBL" id="KAF2801827.1"/>
    </source>
</evidence>
<dbReference type="SMART" id="SM00906">
    <property type="entry name" value="Fungal_trans"/>
    <property type="match status" value="1"/>
</dbReference>
<dbReference type="AlphaFoldDB" id="A0A6A6Y1Z1"/>
<evidence type="ECO:0000256" key="1">
    <source>
        <dbReference type="ARBA" id="ARBA00004123"/>
    </source>
</evidence>
<dbReference type="SUPFAM" id="SSF57701">
    <property type="entry name" value="Zn2/Cys6 DNA-binding domain"/>
    <property type="match status" value="1"/>
</dbReference>
<dbReference type="InterPro" id="IPR007219">
    <property type="entry name" value="XnlR_reg_dom"/>
</dbReference>
<dbReference type="GO" id="GO:0000981">
    <property type="term" value="F:DNA-binding transcription factor activity, RNA polymerase II-specific"/>
    <property type="evidence" value="ECO:0007669"/>
    <property type="project" value="InterPro"/>
</dbReference>